<evidence type="ECO:0000256" key="3">
    <source>
        <dbReference type="ARBA" id="ARBA00022679"/>
    </source>
</evidence>
<keyword evidence="3 9" id="KW-0808">Transferase</keyword>
<keyword evidence="5 7" id="KW-1133">Transmembrane helix</keyword>
<dbReference type="InterPro" id="IPR017473">
    <property type="entry name" value="Undecaprenyl-P_gluc_Ptfrase"/>
</dbReference>
<dbReference type="PANTHER" id="PTHR30576:SF0">
    <property type="entry name" value="UNDECAPRENYL-PHOSPHATE N-ACETYLGALACTOSAMINYL 1-PHOSPHATE TRANSFERASE-RELATED"/>
    <property type="match status" value="1"/>
</dbReference>
<proteinExistence type="inferred from homology"/>
<feature type="transmembrane region" description="Helical" evidence="7">
    <location>
        <begin position="85"/>
        <end position="106"/>
    </location>
</feature>
<dbReference type="NCBIfam" id="TIGR03025">
    <property type="entry name" value="EPS_sugtrans"/>
    <property type="match status" value="1"/>
</dbReference>
<dbReference type="AlphaFoldDB" id="A0A413T1B3"/>
<dbReference type="GO" id="GO:0089702">
    <property type="term" value="F:undecaprenyl-phosphate glucose phosphotransferase activity"/>
    <property type="evidence" value="ECO:0007669"/>
    <property type="project" value="UniProtKB-EC"/>
</dbReference>
<feature type="transmembrane region" description="Helical" evidence="7">
    <location>
        <begin position="12"/>
        <end position="32"/>
    </location>
</feature>
<dbReference type="PANTHER" id="PTHR30576">
    <property type="entry name" value="COLANIC BIOSYNTHESIS UDP-GLUCOSE LIPID CARRIER TRANSFERASE"/>
    <property type="match status" value="1"/>
</dbReference>
<accession>A0A413T1B3</accession>
<evidence type="ECO:0000256" key="6">
    <source>
        <dbReference type="ARBA" id="ARBA00023136"/>
    </source>
</evidence>
<dbReference type="RefSeq" id="WP_118400270.1">
    <property type="nucleotide sequence ID" value="NZ_CABJGD010000010.1"/>
</dbReference>
<dbReference type="NCBIfam" id="TIGR03023">
    <property type="entry name" value="WcaJ_sugtrans"/>
    <property type="match status" value="1"/>
</dbReference>
<dbReference type="EMBL" id="QSFT01000010">
    <property type="protein sequence ID" value="RHA76508.1"/>
    <property type="molecule type" value="Genomic_DNA"/>
</dbReference>
<dbReference type="EC" id="2.7.8.31" evidence="9"/>
<dbReference type="Pfam" id="PF13727">
    <property type="entry name" value="CoA_binding_3"/>
    <property type="match status" value="1"/>
</dbReference>
<evidence type="ECO:0000313" key="9">
    <source>
        <dbReference type="EMBL" id="RHA76508.1"/>
    </source>
</evidence>
<comment type="subcellular location">
    <subcellularLocation>
        <location evidence="1">Membrane</location>
        <topology evidence="1">Multi-pass membrane protein</topology>
    </subcellularLocation>
</comment>
<gene>
    <name evidence="9" type="ORF">DW921_06530</name>
</gene>
<feature type="transmembrane region" description="Helical" evidence="7">
    <location>
        <begin position="112"/>
        <end position="131"/>
    </location>
</feature>
<feature type="transmembrane region" description="Helical" evidence="7">
    <location>
        <begin position="282"/>
        <end position="305"/>
    </location>
</feature>
<feature type="domain" description="Bacterial sugar transferase" evidence="8">
    <location>
        <begin position="279"/>
        <end position="462"/>
    </location>
</feature>
<protein>
    <submittedName>
        <fullName evidence="9">Undecaprenyl-phosphate glucose phosphotransferase</fullName>
        <ecNumber evidence="9">2.7.8.31</ecNumber>
    </submittedName>
</protein>
<evidence type="ECO:0000313" key="10">
    <source>
        <dbReference type="Proteomes" id="UP000283855"/>
    </source>
</evidence>
<dbReference type="Pfam" id="PF02397">
    <property type="entry name" value="Bac_transf"/>
    <property type="match status" value="1"/>
</dbReference>
<dbReference type="Gene3D" id="3.40.50.720">
    <property type="entry name" value="NAD(P)-binding Rossmann-like Domain"/>
    <property type="match status" value="1"/>
</dbReference>
<organism evidence="9 10">
    <name type="scientific">Phocaeicola coprophilus</name>
    <dbReference type="NCBI Taxonomy" id="387090"/>
    <lineage>
        <taxon>Bacteria</taxon>
        <taxon>Pseudomonadati</taxon>
        <taxon>Bacteroidota</taxon>
        <taxon>Bacteroidia</taxon>
        <taxon>Bacteroidales</taxon>
        <taxon>Bacteroidaceae</taxon>
        <taxon>Phocaeicola</taxon>
    </lineage>
</organism>
<evidence type="ECO:0000259" key="8">
    <source>
        <dbReference type="Pfam" id="PF02397"/>
    </source>
</evidence>
<evidence type="ECO:0000256" key="4">
    <source>
        <dbReference type="ARBA" id="ARBA00022692"/>
    </source>
</evidence>
<dbReference type="GO" id="GO:0016020">
    <property type="term" value="C:membrane"/>
    <property type="evidence" value="ECO:0007669"/>
    <property type="project" value="UniProtKB-SubCell"/>
</dbReference>
<name>A0A413T1B3_9BACT</name>
<evidence type="ECO:0000256" key="5">
    <source>
        <dbReference type="ARBA" id="ARBA00022989"/>
    </source>
</evidence>
<reference evidence="9 10" key="1">
    <citation type="submission" date="2018-08" db="EMBL/GenBank/DDBJ databases">
        <title>A genome reference for cultivated species of the human gut microbiota.</title>
        <authorList>
            <person name="Zou Y."/>
            <person name="Xue W."/>
            <person name="Luo G."/>
        </authorList>
    </citation>
    <scope>NUCLEOTIDE SEQUENCE [LARGE SCALE GENOMIC DNA]</scope>
    <source>
        <strain evidence="9 10">AM42-38</strain>
    </source>
</reference>
<evidence type="ECO:0000256" key="2">
    <source>
        <dbReference type="ARBA" id="ARBA00006464"/>
    </source>
</evidence>
<evidence type="ECO:0000256" key="1">
    <source>
        <dbReference type="ARBA" id="ARBA00004141"/>
    </source>
</evidence>
<feature type="transmembrane region" description="Helical" evidence="7">
    <location>
        <begin position="52"/>
        <end position="73"/>
    </location>
</feature>
<comment type="similarity">
    <text evidence="2">Belongs to the bacterial sugar transferase family.</text>
</comment>
<evidence type="ECO:0000256" key="7">
    <source>
        <dbReference type="SAM" id="Phobius"/>
    </source>
</evidence>
<dbReference type="InterPro" id="IPR017475">
    <property type="entry name" value="EPS_sugar_tfrase"/>
</dbReference>
<keyword evidence="4 7" id="KW-0812">Transmembrane</keyword>
<comment type="caution">
    <text evidence="9">The sequence shown here is derived from an EMBL/GenBank/DDBJ whole genome shotgun (WGS) entry which is preliminary data.</text>
</comment>
<dbReference type="InterPro" id="IPR003362">
    <property type="entry name" value="Bact_transf"/>
</dbReference>
<dbReference type="Proteomes" id="UP000283855">
    <property type="component" value="Unassembled WGS sequence"/>
</dbReference>
<keyword evidence="6 7" id="KW-0472">Membrane</keyword>
<sequence>MKRGMAESYNRLVNVFVIACDTCIVGGLFHRFYHWAQDTAWEKTLQASEFQIVATLMLCYLLCAMHTGVILYRRKVFAYEVLTRVAKNVVFFAILGGGILQLGGYMDAWSKLFLAYLLAVLVCVSVFRLGLRMLIKAYRTKGGNLRFVVLVGSADNNRELYQELTSQSWAGYRVLGYFDFEPNGNFPQECPYLGKPQEVTDYLKKHGNTHFLFCCLPSKDREVIMPIIDYCENNLVHFYSVPNVHNYLQNRMYFNMMGNVPYLSLRQDPLSRLGNKILKRTFDIVFSLCFLCTLFIPILIIVTIITKITMPGPIFFKQKRNGLNDKEFYCYKFRSMKVNADADKVQATKDDPRKTKWGNIMRKTSIDELPQFINVLKGDMSVVGPRPHMLKHTEEYSKLINKYMVRHFVKPGITGWSQVTGYRGETKELKDMEGRIRGDIWYIEHWSFGLDLYIIYKTVANAVHGEKNAY</sequence>